<sequence length="323" mass="37373">MTIHTFLGGKGSLIAIKTGRKSKTYQSIDWVATESKIIDIWYEGESKSIDEVSDMRLEDPLYHASLLEKQRLEKQRFERKRKGDELEYLNVALKDRRLPDITFARKSTSTTSDDRDSKIKLLWLISNNKEMLESNGLKKSVVPVFKLHGINQDEYVWINNGSIGVYGRESNLIHKASIKKVSWGSTLAKFLRLIKDRGLELTFVGRSDKELTTKPYQEVDDENLEARHGIKTGLEEGMDEKLSIADNDAKLIFEQYYRQLLEKEVMIPFRLKPIVDSKNGVKPHLTYYFRTPEPNRVLNIRNRLKFPTSACMIDDPDTKEEDP</sequence>
<gene>
    <name evidence="1" type="ORF">PC110_g22275</name>
</gene>
<dbReference type="OrthoDB" id="155315at2759"/>
<name>A0A329RA29_9STRA</name>
<proteinExistence type="predicted"/>
<dbReference type="AlphaFoldDB" id="A0A329RA29"/>
<keyword evidence="2" id="KW-1185">Reference proteome</keyword>
<evidence type="ECO:0000313" key="2">
    <source>
        <dbReference type="Proteomes" id="UP000251314"/>
    </source>
</evidence>
<dbReference type="VEuPathDB" id="FungiDB:PC110_g22275"/>
<dbReference type="EMBL" id="MJFZ01001887">
    <property type="protein sequence ID" value="RAW21280.1"/>
    <property type="molecule type" value="Genomic_DNA"/>
</dbReference>
<reference evidence="1 2" key="1">
    <citation type="submission" date="2018-01" db="EMBL/GenBank/DDBJ databases">
        <title>Draft genome of the strawberry crown rot pathogen Phytophthora cactorum.</title>
        <authorList>
            <person name="Armitage A.D."/>
            <person name="Lysoe E."/>
            <person name="Nellist C.F."/>
            <person name="Harrison R.J."/>
            <person name="Brurberg M.B."/>
        </authorList>
    </citation>
    <scope>NUCLEOTIDE SEQUENCE [LARGE SCALE GENOMIC DNA]</scope>
    <source>
        <strain evidence="1 2">10300</strain>
    </source>
</reference>
<dbReference type="Proteomes" id="UP000251314">
    <property type="component" value="Unassembled WGS sequence"/>
</dbReference>
<protein>
    <submittedName>
        <fullName evidence="1">Uncharacterized protein</fullName>
    </submittedName>
</protein>
<accession>A0A329RA29</accession>
<organism evidence="1 2">
    <name type="scientific">Phytophthora cactorum</name>
    <dbReference type="NCBI Taxonomy" id="29920"/>
    <lineage>
        <taxon>Eukaryota</taxon>
        <taxon>Sar</taxon>
        <taxon>Stramenopiles</taxon>
        <taxon>Oomycota</taxon>
        <taxon>Peronosporomycetes</taxon>
        <taxon>Peronosporales</taxon>
        <taxon>Peronosporaceae</taxon>
        <taxon>Phytophthora</taxon>
    </lineage>
</organism>
<evidence type="ECO:0000313" key="1">
    <source>
        <dbReference type="EMBL" id="RAW21280.1"/>
    </source>
</evidence>
<comment type="caution">
    <text evidence="1">The sequence shown here is derived from an EMBL/GenBank/DDBJ whole genome shotgun (WGS) entry which is preliminary data.</text>
</comment>